<proteinExistence type="predicted"/>
<dbReference type="AlphaFoldDB" id="A0A6A4NLT8"/>
<comment type="caution">
    <text evidence="1">The sequence shown here is derived from an EMBL/GenBank/DDBJ whole genome shotgun (WGS) entry which is preliminary data.</text>
</comment>
<organism evidence="1 2">
    <name type="scientific">Lupinus albus</name>
    <name type="common">White lupine</name>
    <name type="synonym">Lupinus termis</name>
    <dbReference type="NCBI Taxonomy" id="3870"/>
    <lineage>
        <taxon>Eukaryota</taxon>
        <taxon>Viridiplantae</taxon>
        <taxon>Streptophyta</taxon>
        <taxon>Embryophyta</taxon>
        <taxon>Tracheophyta</taxon>
        <taxon>Spermatophyta</taxon>
        <taxon>Magnoliopsida</taxon>
        <taxon>eudicotyledons</taxon>
        <taxon>Gunneridae</taxon>
        <taxon>Pentapetalae</taxon>
        <taxon>rosids</taxon>
        <taxon>fabids</taxon>
        <taxon>Fabales</taxon>
        <taxon>Fabaceae</taxon>
        <taxon>Papilionoideae</taxon>
        <taxon>50 kb inversion clade</taxon>
        <taxon>genistoids sensu lato</taxon>
        <taxon>core genistoids</taxon>
        <taxon>Genisteae</taxon>
        <taxon>Lupinus</taxon>
    </lineage>
</organism>
<sequence length="46" mass="5500">MAVPLLSKKIVKKRVKRFKRPQSDRKISVKVKNVFFLSRFLGWLII</sequence>
<name>A0A6A4NLT8_LUPAL</name>
<dbReference type="EMBL" id="WOCE01000023">
    <property type="protein sequence ID" value="KAE9587627.1"/>
    <property type="molecule type" value="Genomic_DNA"/>
</dbReference>
<evidence type="ECO:0000313" key="2">
    <source>
        <dbReference type="Proteomes" id="UP000447434"/>
    </source>
</evidence>
<protein>
    <submittedName>
        <fullName evidence="1">Uncharacterized protein</fullName>
    </submittedName>
</protein>
<gene>
    <name evidence="1" type="ORF">Lalb_Chr23g0275931</name>
</gene>
<accession>A0A6A4NLT8</accession>
<keyword evidence="2" id="KW-1185">Reference proteome</keyword>
<evidence type="ECO:0000313" key="1">
    <source>
        <dbReference type="EMBL" id="KAE9587627.1"/>
    </source>
</evidence>
<dbReference type="Proteomes" id="UP000447434">
    <property type="component" value="Chromosome 23"/>
</dbReference>
<reference evidence="2" key="1">
    <citation type="journal article" date="2020" name="Nat. Commun.">
        <title>Genome sequence of the cluster root forming white lupin.</title>
        <authorList>
            <person name="Hufnagel B."/>
            <person name="Marques A."/>
            <person name="Soriano A."/>
            <person name="Marques L."/>
            <person name="Divol F."/>
            <person name="Doumas P."/>
            <person name="Sallet E."/>
            <person name="Mancinotti D."/>
            <person name="Carrere S."/>
            <person name="Marande W."/>
            <person name="Arribat S."/>
            <person name="Keller J."/>
            <person name="Huneau C."/>
            <person name="Blein T."/>
            <person name="Aime D."/>
            <person name="Laguerre M."/>
            <person name="Taylor J."/>
            <person name="Schubert V."/>
            <person name="Nelson M."/>
            <person name="Geu-Flores F."/>
            <person name="Crespi M."/>
            <person name="Gallardo-Guerrero K."/>
            <person name="Delaux P.-M."/>
            <person name="Salse J."/>
            <person name="Berges H."/>
            <person name="Guyot R."/>
            <person name="Gouzy J."/>
            <person name="Peret B."/>
        </authorList>
    </citation>
    <scope>NUCLEOTIDE SEQUENCE [LARGE SCALE GENOMIC DNA]</scope>
    <source>
        <strain evidence="2">cv. Amiga</strain>
    </source>
</reference>